<sequence length="56" mass="6072">MEVVQAVGRGRTNHEIAADLFISLSTVKGHIAGIQTKLGARNRTELAVWAWQSGLL</sequence>
<reference evidence="5 6" key="1">
    <citation type="submission" date="2020-08" db="EMBL/GenBank/DDBJ databases">
        <title>Sequencing the genomes of 1000 actinobacteria strains.</title>
        <authorList>
            <person name="Klenk H.-P."/>
        </authorList>
    </citation>
    <scope>NUCLEOTIDE SEQUENCE [LARGE SCALE GENOMIC DNA]</scope>
    <source>
        <strain evidence="5 6">DSM 17294</strain>
    </source>
</reference>
<dbReference type="GO" id="GO:0003677">
    <property type="term" value="F:DNA binding"/>
    <property type="evidence" value="ECO:0007669"/>
    <property type="project" value="UniProtKB-KW"/>
</dbReference>
<comment type="caution">
    <text evidence="5">The sequence shown here is derived from an EMBL/GenBank/DDBJ whole genome shotgun (WGS) entry which is preliminary data.</text>
</comment>
<dbReference type="AlphaFoldDB" id="A0A841DKY3"/>
<dbReference type="PANTHER" id="PTHR44688:SF16">
    <property type="entry name" value="DNA-BINDING TRANSCRIPTIONAL ACTIVATOR DEVR_DOSR"/>
    <property type="match status" value="1"/>
</dbReference>
<proteinExistence type="predicted"/>
<evidence type="ECO:0000313" key="6">
    <source>
        <dbReference type="Proteomes" id="UP000558997"/>
    </source>
</evidence>
<dbReference type="InterPro" id="IPR000792">
    <property type="entry name" value="Tscrpt_reg_LuxR_C"/>
</dbReference>
<dbReference type="CDD" id="cd06170">
    <property type="entry name" value="LuxR_C_like"/>
    <property type="match status" value="1"/>
</dbReference>
<evidence type="ECO:0000256" key="1">
    <source>
        <dbReference type="ARBA" id="ARBA00023015"/>
    </source>
</evidence>
<keyword evidence="6" id="KW-1185">Reference proteome</keyword>
<dbReference type="PRINTS" id="PR00038">
    <property type="entry name" value="HTHLUXR"/>
</dbReference>
<evidence type="ECO:0000256" key="3">
    <source>
        <dbReference type="ARBA" id="ARBA00023163"/>
    </source>
</evidence>
<dbReference type="SMART" id="SM00421">
    <property type="entry name" value="HTH_LUXR"/>
    <property type="match status" value="1"/>
</dbReference>
<dbReference type="GO" id="GO:0006355">
    <property type="term" value="P:regulation of DNA-templated transcription"/>
    <property type="evidence" value="ECO:0007669"/>
    <property type="project" value="InterPro"/>
</dbReference>
<dbReference type="EMBL" id="JACHNF010000001">
    <property type="protein sequence ID" value="MBB5977436.1"/>
    <property type="molecule type" value="Genomic_DNA"/>
</dbReference>
<evidence type="ECO:0000313" key="5">
    <source>
        <dbReference type="EMBL" id="MBB5977436.1"/>
    </source>
</evidence>
<evidence type="ECO:0000256" key="2">
    <source>
        <dbReference type="ARBA" id="ARBA00023125"/>
    </source>
</evidence>
<evidence type="ECO:0000259" key="4">
    <source>
        <dbReference type="PROSITE" id="PS50043"/>
    </source>
</evidence>
<dbReference type="InterPro" id="IPR036388">
    <property type="entry name" value="WH-like_DNA-bd_sf"/>
</dbReference>
<dbReference type="SUPFAM" id="SSF46894">
    <property type="entry name" value="C-terminal effector domain of the bipartite response regulators"/>
    <property type="match status" value="1"/>
</dbReference>
<organism evidence="5 6">
    <name type="scientific">Kribbella solani</name>
    <dbReference type="NCBI Taxonomy" id="236067"/>
    <lineage>
        <taxon>Bacteria</taxon>
        <taxon>Bacillati</taxon>
        <taxon>Actinomycetota</taxon>
        <taxon>Actinomycetes</taxon>
        <taxon>Propionibacteriales</taxon>
        <taxon>Kribbellaceae</taxon>
        <taxon>Kribbella</taxon>
    </lineage>
</organism>
<dbReference type="PROSITE" id="PS50043">
    <property type="entry name" value="HTH_LUXR_2"/>
    <property type="match status" value="1"/>
</dbReference>
<dbReference type="Proteomes" id="UP000558997">
    <property type="component" value="Unassembled WGS sequence"/>
</dbReference>
<feature type="domain" description="HTH luxR-type" evidence="4">
    <location>
        <begin position="1"/>
        <end position="54"/>
    </location>
</feature>
<name>A0A841DKY3_9ACTN</name>
<keyword evidence="2 5" id="KW-0238">DNA-binding</keyword>
<dbReference type="Gene3D" id="1.10.10.10">
    <property type="entry name" value="Winged helix-like DNA-binding domain superfamily/Winged helix DNA-binding domain"/>
    <property type="match status" value="1"/>
</dbReference>
<dbReference type="Pfam" id="PF00196">
    <property type="entry name" value="GerE"/>
    <property type="match status" value="1"/>
</dbReference>
<keyword evidence="1" id="KW-0805">Transcription regulation</keyword>
<protein>
    <submittedName>
        <fullName evidence="5">DNA-binding NarL/FixJ family response regulator</fullName>
    </submittedName>
</protein>
<dbReference type="InterPro" id="IPR016032">
    <property type="entry name" value="Sig_transdc_resp-reg_C-effctor"/>
</dbReference>
<gene>
    <name evidence="5" type="ORF">HDA44_000777</name>
</gene>
<dbReference type="PANTHER" id="PTHR44688">
    <property type="entry name" value="DNA-BINDING TRANSCRIPTIONAL ACTIVATOR DEVR_DOSR"/>
    <property type="match status" value="1"/>
</dbReference>
<accession>A0A841DKY3</accession>
<keyword evidence="3" id="KW-0804">Transcription</keyword>